<evidence type="ECO:0000313" key="2">
    <source>
        <dbReference type="Proteomes" id="UP001054837"/>
    </source>
</evidence>
<name>A0AAV4N3Z3_9ARAC</name>
<organism evidence="1 2">
    <name type="scientific">Caerostris darwini</name>
    <dbReference type="NCBI Taxonomy" id="1538125"/>
    <lineage>
        <taxon>Eukaryota</taxon>
        <taxon>Metazoa</taxon>
        <taxon>Ecdysozoa</taxon>
        <taxon>Arthropoda</taxon>
        <taxon>Chelicerata</taxon>
        <taxon>Arachnida</taxon>
        <taxon>Araneae</taxon>
        <taxon>Araneomorphae</taxon>
        <taxon>Entelegynae</taxon>
        <taxon>Araneoidea</taxon>
        <taxon>Araneidae</taxon>
        <taxon>Caerostris</taxon>
    </lineage>
</organism>
<reference evidence="1 2" key="1">
    <citation type="submission" date="2021-06" db="EMBL/GenBank/DDBJ databases">
        <title>Caerostris darwini draft genome.</title>
        <authorList>
            <person name="Kono N."/>
            <person name="Arakawa K."/>
        </authorList>
    </citation>
    <scope>NUCLEOTIDE SEQUENCE [LARGE SCALE GENOMIC DNA]</scope>
</reference>
<dbReference type="EMBL" id="BPLQ01001128">
    <property type="protein sequence ID" value="GIX78801.1"/>
    <property type="molecule type" value="Genomic_DNA"/>
</dbReference>
<dbReference type="Proteomes" id="UP001054837">
    <property type="component" value="Unassembled WGS sequence"/>
</dbReference>
<evidence type="ECO:0000313" key="1">
    <source>
        <dbReference type="EMBL" id="GIX78801.1"/>
    </source>
</evidence>
<proteinExistence type="predicted"/>
<gene>
    <name evidence="1" type="ORF">CDAR_402781</name>
</gene>
<keyword evidence="2" id="KW-1185">Reference proteome</keyword>
<accession>A0AAV4N3Z3</accession>
<comment type="caution">
    <text evidence="1">The sequence shown here is derived from an EMBL/GenBank/DDBJ whole genome shotgun (WGS) entry which is preliminary data.</text>
</comment>
<protein>
    <submittedName>
        <fullName evidence="1">Uncharacterized protein</fullName>
    </submittedName>
</protein>
<dbReference type="AlphaFoldDB" id="A0AAV4N3Z3"/>
<sequence length="123" mass="13869">MPSLKVRQTNIRDSNQMKVHKLEQAVKNPTWKTLNSLRMVKFASPSLDSHCNSSLLIIQYSRSKLTNHTFSIAEKQIAGDSFEALLFPSTQYQDILVSPSTPWVVIPGELSLRSIVNHLPPPK</sequence>